<dbReference type="EMBL" id="MU274915">
    <property type="protein sequence ID" value="KAI0088005.1"/>
    <property type="molecule type" value="Genomic_DNA"/>
</dbReference>
<dbReference type="Proteomes" id="UP001055072">
    <property type="component" value="Unassembled WGS sequence"/>
</dbReference>
<sequence length="1035" mass="113151">MAAAMRLPSTSETQLSSLGLQDAYSRRLTITELDLKDDRYPTISSSSRHTPGLSSSPLVYSNRPTAEASTTDGARTSWVEYSPAMGRQPSYNEAWGVEMPEKQTESSTQQPMDSSPLRRDVIPQTQNLSLAADGMGSAFTPSGSNPPFAGFDGRGGLPHDDNDADTLPQFLPARSTPRFPGEGLPSPDMGQRASGLYQVRDNQYVASSPRHPSLPAAGIGAAQSTSVLPPSPIIPMSAGPSYSPTAAAAAMAIPISPKPRAFAQQPTYINPSSANPAYAPPQVPKEEICVECAMRDQDMADVDVTSPGIWERESDVLYVELCQKEELEEMAGLPSPPENSGRPRAKGHRLTEENLKMWMSVNPKEPSSRQQTLDQYVKAQRALLEAEASAHSRAMRESRLIDDRMRDTYAQLRRSAYELGASAQPVDDVPGVRIKAPRSMSASLVPTGSHSREATLLQNGMIVEHVDVKKEEKERKREGKRERSRARKSSRSSRGGADVTSVYSLNTPVHNDSGFFSGMRSESRYSQSIPQRPTSIMTGGSDLPPTLLRAQSQASFSDMQSVGSSATSPRRSRFFGFKNLSTGFKSQDSLAPSGSMIDMHLALHHEQQYRHLANRAGDAVDIGSNAPTLRAAEGFPAPIQEQSDPTEVQATKKRKGLLKFWKLVTGQLDKREVPENRRSQSRSMDRTLDEPLAPPPPLSYLMNRGSKGHLSTPSLPSAISPSSLSPYATSPPTAPSSLIPSPTSSPRSTGDAADRKQREPLGHEYDEQFAIAEMPNSDYDFRGRTRQPSWGMPSTINPSSPPASALAFPTPRPRNAAVHRDKSLPPLPGESSVDFPYQQRPQTVFTYDPRTMPFEGLAPPDAAFRNAETRRQSFGGVTSRPFGISQTLPTKGAAARARNVPSFAEEKYAEFGMSGVPSGQMGRNSLYAPPDKPKKRKSKFGLTTLFGRKSTDQVDHPPVDPLDFSLGNSQDTRYMSMYVNENGYASPNPMSTSTHTPAPRMSMFSRKNIEELVDQDPEFIAYRYPSSDQRLDLVR</sequence>
<keyword evidence="2" id="KW-1185">Reference proteome</keyword>
<evidence type="ECO:0000313" key="1">
    <source>
        <dbReference type="EMBL" id="KAI0088005.1"/>
    </source>
</evidence>
<name>A0ACB8U167_9APHY</name>
<gene>
    <name evidence="1" type="ORF">BDY19DRAFT_906991</name>
</gene>
<comment type="caution">
    <text evidence="1">The sequence shown here is derived from an EMBL/GenBank/DDBJ whole genome shotgun (WGS) entry which is preliminary data.</text>
</comment>
<protein>
    <submittedName>
        <fullName evidence="1">Uncharacterized protein</fullName>
    </submittedName>
</protein>
<evidence type="ECO:0000313" key="2">
    <source>
        <dbReference type="Proteomes" id="UP001055072"/>
    </source>
</evidence>
<organism evidence="1 2">
    <name type="scientific">Irpex rosettiformis</name>
    <dbReference type="NCBI Taxonomy" id="378272"/>
    <lineage>
        <taxon>Eukaryota</taxon>
        <taxon>Fungi</taxon>
        <taxon>Dikarya</taxon>
        <taxon>Basidiomycota</taxon>
        <taxon>Agaricomycotina</taxon>
        <taxon>Agaricomycetes</taxon>
        <taxon>Polyporales</taxon>
        <taxon>Irpicaceae</taxon>
        <taxon>Irpex</taxon>
    </lineage>
</organism>
<reference evidence="1" key="1">
    <citation type="journal article" date="2021" name="Environ. Microbiol.">
        <title>Gene family expansions and transcriptome signatures uncover fungal adaptations to wood decay.</title>
        <authorList>
            <person name="Hage H."/>
            <person name="Miyauchi S."/>
            <person name="Viragh M."/>
            <person name="Drula E."/>
            <person name="Min B."/>
            <person name="Chaduli D."/>
            <person name="Navarro D."/>
            <person name="Favel A."/>
            <person name="Norest M."/>
            <person name="Lesage-Meessen L."/>
            <person name="Balint B."/>
            <person name="Merenyi Z."/>
            <person name="de Eugenio L."/>
            <person name="Morin E."/>
            <person name="Martinez A.T."/>
            <person name="Baldrian P."/>
            <person name="Stursova M."/>
            <person name="Martinez M.J."/>
            <person name="Novotny C."/>
            <person name="Magnuson J.K."/>
            <person name="Spatafora J.W."/>
            <person name="Maurice S."/>
            <person name="Pangilinan J."/>
            <person name="Andreopoulos W."/>
            <person name="LaButti K."/>
            <person name="Hundley H."/>
            <person name="Na H."/>
            <person name="Kuo A."/>
            <person name="Barry K."/>
            <person name="Lipzen A."/>
            <person name="Henrissat B."/>
            <person name="Riley R."/>
            <person name="Ahrendt S."/>
            <person name="Nagy L.G."/>
            <person name="Grigoriev I.V."/>
            <person name="Martin F."/>
            <person name="Rosso M.N."/>
        </authorList>
    </citation>
    <scope>NUCLEOTIDE SEQUENCE</scope>
    <source>
        <strain evidence="1">CBS 384.51</strain>
    </source>
</reference>
<accession>A0ACB8U167</accession>
<proteinExistence type="predicted"/>